<dbReference type="EMBL" id="KZ819602">
    <property type="protein sequence ID" value="PWN38129.1"/>
    <property type="molecule type" value="Genomic_DNA"/>
</dbReference>
<feature type="repeat" description="WD" evidence="9">
    <location>
        <begin position="377"/>
        <end position="418"/>
    </location>
</feature>
<gene>
    <name evidence="12" type="ORF">FA14DRAFT_142955</name>
</gene>
<evidence type="ECO:0000256" key="7">
    <source>
        <dbReference type="ARBA" id="ARBA00023242"/>
    </source>
</evidence>
<dbReference type="OrthoDB" id="10257301at2759"/>
<dbReference type="STRING" id="1280837.A0A316VKI2"/>
<dbReference type="InterPro" id="IPR001680">
    <property type="entry name" value="WD40_rpt"/>
</dbReference>
<comment type="subcellular location">
    <subcellularLocation>
        <location evidence="1">Nucleus</location>
    </subcellularLocation>
</comment>
<dbReference type="InParanoid" id="A0A316VKI2"/>
<dbReference type="InterPro" id="IPR032847">
    <property type="entry name" value="PRPF17"/>
</dbReference>
<feature type="compositionally biased region" description="Acidic residues" evidence="11">
    <location>
        <begin position="45"/>
        <end position="55"/>
    </location>
</feature>
<dbReference type="PANTHER" id="PTHR43979:SF1">
    <property type="entry name" value="PRE-MRNA-PROCESSING FACTOR 17"/>
    <property type="match status" value="1"/>
</dbReference>
<dbReference type="FunFam" id="2.130.10.10:FF:000034">
    <property type="entry name" value="Pre-mRNA-processing factor 17, putative"/>
    <property type="match status" value="1"/>
</dbReference>
<dbReference type="CDD" id="cd00200">
    <property type="entry name" value="WD40"/>
    <property type="match status" value="1"/>
</dbReference>
<feature type="repeat" description="WD" evidence="9">
    <location>
        <begin position="463"/>
        <end position="497"/>
    </location>
</feature>
<keyword evidence="13" id="KW-1185">Reference proteome</keyword>
<keyword evidence="4" id="KW-0747">Spliceosome</keyword>
<dbReference type="InterPro" id="IPR015943">
    <property type="entry name" value="WD40/YVTN_repeat-like_dom_sf"/>
</dbReference>
<dbReference type="InterPro" id="IPR036322">
    <property type="entry name" value="WD40_repeat_dom_sf"/>
</dbReference>
<organism evidence="12 13">
    <name type="scientific">Meira miltonrushii</name>
    <dbReference type="NCBI Taxonomy" id="1280837"/>
    <lineage>
        <taxon>Eukaryota</taxon>
        <taxon>Fungi</taxon>
        <taxon>Dikarya</taxon>
        <taxon>Basidiomycota</taxon>
        <taxon>Ustilaginomycotina</taxon>
        <taxon>Exobasidiomycetes</taxon>
        <taxon>Exobasidiales</taxon>
        <taxon>Brachybasidiaceae</taxon>
        <taxon>Meira</taxon>
    </lineage>
</organism>
<evidence type="ECO:0000256" key="3">
    <source>
        <dbReference type="ARBA" id="ARBA00022664"/>
    </source>
</evidence>
<dbReference type="Gene3D" id="2.130.10.10">
    <property type="entry name" value="YVTN repeat-like/Quinoprotein amine dehydrogenase"/>
    <property type="match status" value="1"/>
</dbReference>
<evidence type="ECO:0000256" key="10">
    <source>
        <dbReference type="SAM" id="Coils"/>
    </source>
</evidence>
<feature type="region of interest" description="Disordered" evidence="11">
    <location>
        <begin position="1"/>
        <end position="63"/>
    </location>
</feature>
<dbReference type="GeneID" id="37018971"/>
<name>A0A316VKI2_9BASI</name>
<keyword evidence="6" id="KW-0508">mRNA splicing</keyword>
<dbReference type="FunCoup" id="A0A316VKI2">
    <property type="interactions" value="517"/>
</dbReference>
<dbReference type="InterPro" id="IPR019775">
    <property type="entry name" value="WD40_repeat_CS"/>
</dbReference>
<dbReference type="AlphaFoldDB" id="A0A316VKI2"/>
<dbReference type="PROSITE" id="PS50294">
    <property type="entry name" value="WD_REPEATS_REGION"/>
    <property type="match status" value="4"/>
</dbReference>
<feature type="coiled-coil region" evidence="10">
    <location>
        <begin position="261"/>
        <end position="288"/>
    </location>
</feature>
<dbReference type="Pfam" id="PF00400">
    <property type="entry name" value="WD40"/>
    <property type="match status" value="5"/>
</dbReference>
<keyword evidence="3" id="KW-0507">mRNA processing</keyword>
<dbReference type="Proteomes" id="UP000245771">
    <property type="component" value="Unassembled WGS sequence"/>
</dbReference>
<accession>A0A316VKI2</accession>
<evidence type="ECO:0000256" key="4">
    <source>
        <dbReference type="ARBA" id="ARBA00022728"/>
    </source>
</evidence>
<dbReference type="SMART" id="SM00320">
    <property type="entry name" value="WD40"/>
    <property type="match status" value="7"/>
</dbReference>
<dbReference type="GO" id="GO:0000398">
    <property type="term" value="P:mRNA splicing, via spliceosome"/>
    <property type="evidence" value="ECO:0007669"/>
    <property type="project" value="InterPro"/>
</dbReference>
<evidence type="ECO:0000256" key="9">
    <source>
        <dbReference type="PROSITE-ProRule" id="PRU00221"/>
    </source>
</evidence>
<keyword evidence="5" id="KW-0677">Repeat</keyword>
<feature type="repeat" description="WD" evidence="9">
    <location>
        <begin position="562"/>
        <end position="593"/>
    </location>
</feature>
<feature type="repeat" description="WD" evidence="9">
    <location>
        <begin position="333"/>
        <end position="367"/>
    </location>
</feature>
<keyword evidence="10" id="KW-0175">Coiled coil</keyword>
<keyword evidence="2 9" id="KW-0853">WD repeat</keyword>
<dbReference type="PRINTS" id="PR00320">
    <property type="entry name" value="GPROTEINBRPT"/>
</dbReference>
<feature type="compositionally biased region" description="Low complexity" evidence="11">
    <location>
        <begin position="21"/>
        <end position="37"/>
    </location>
</feature>
<evidence type="ECO:0000256" key="8">
    <source>
        <dbReference type="ARBA" id="ARBA00068146"/>
    </source>
</evidence>
<evidence type="ECO:0000313" key="13">
    <source>
        <dbReference type="Proteomes" id="UP000245771"/>
    </source>
</evidence>
<dbReference type="GO" id="GO:0003729">
    <property type="term" value="F:mRNA binding"/>
    <property type="evidence" value="ECO:0007669"/>
    <property type="project" value="TreeGrafter"/>
</dbReference>
<evidence type="ECO:0000313" key="12">
    <source>
        <dbReference type="EMBL" id="PWN38129.1"/>
    </source>
</evidence>
<sequence>MNSLQAYGSDSEVEDESNIASSSRTTSTNQQQASTTSKRPRKDDGEDTSDEEENEKVDRDDLFGIKSIGANSASNHDQVAAEKALLRTAPQVPTDPEQESNSLILRHTDTEMHVNVPYKDMIRQMQGPENPFSQRKMNAQQNTLNGHIETAMMTDFDFRNQQRTFETMGYARNPNQYSDSAYVGDQQRALDLAGSSAVELRNGPNGSRQLTKEIRKKRKGVNGDSSVVEGEGAYVGPWGGWEEESVEKVGPSEEEIKRVEALDVTRKREEAEALRKRQDEEARGTEKSIFHGKSMYDYQGRTYMHVPTDVDTNLHGEAGENESFLPKACIHTFTGHTKAISAMRLFPRSGHLLLSSSMDTKIKLWDVYHEGNCLRTYMGHSKAVKDVTFSNDGRRFLSAGYDRQIKLWDTETGECLQAFSPGKMPNVIKFHPDDDKQHIFLAGMSDKKIIQYDINSGELTQEYDSHLGPVNTITFVDENRRFVTTSDDKSMRAWDFDIPVVIKYISDPLMHSMPAVTVHPNRKWIACQSLDSQIVVYASESFRQNRKKAFKGHNVSGYACQVGFSPDGRYISSGDGSGNLVIWDWKSGRLLKRLRAHKEVVIGHEWLPHETSKLITASWDGTMKLWD</sequence>
<evidence type="ECO:0000256" key="2">
    <source>
        <dbReference type="ARBA" id="ARBA00022574"/>
    </source>
</evidence>
<evidence type="ECO:0000256" key="11">
    <source>
        <dbReference type="SAM" id="MobiDB-lite"/>
    </source>
</evidence>
<dbReference type="PROSITE" id="PS00678">
    <property type="entry name" value="WD_REPEATS_1"/>
    <property type="match status" value="1"/>
</dbReference>
<dbReference type="RefSeq" id="XP_025358431.1">
    <property type="nucleotide sequence ID" value="XM_025497190.1"/>
</dbReference>
<proteinExistence type="predicted"/>
<evidence type="ECO:0000256" key="1">
    <source>
        <dbReference type="ARBA" id="ARBA00004123"/>
    </source>
</evidence>
<dbReference type="PANTHER" id="PTHR43979">
    <property type="entry name" value="PRE-MRNA-PROCESSING FACTOR 17"/>
    <property type="match status" value="1"/>
</dbReference>
<dbReference type="SUPFAM" id="SSF50978">
    <property type="entry name" value="WD40 repeat-like"/>
    <property type="match status" value="1"/>
</dbReference>
<protein>
    <recommendedName>
        <fullName evidence="8">Pre-mRNA-processing factor 17</fullName>
    </recommendedName>
</protein>
<feature type="repeat" description="WD" evidence="9">
    <location>
        <begin position="594"/>
        <end position="627"/>
    </location>
</feature>
<reference evidence="12 13" key="1">
    <citation type="journal article" date="2018" name="Mol. Biol. Evol.">
        <title>Broad Genomic Sampling Reveals a Smut Pathogenic Ancestry of the Fungal Clade Ustilaginomycotina.</title>
        <authorList>
            <person name="Kijpornyongpan T."/>
            <person name="Mondo S.J."/>
            <person name="Barry K."/>
            <person name="Sandor L."/>
            <person name="Lee J."/>
            <person name="Lipzen A."/>
            <person name="Pangilinan J."/>
            <person name="LaButti K."/>
            <person name="Hainaut M."/>
            <person name="Henrissat B."/>
            <person name="Grigoriev I.V."/>
            <person name="Spatafora J.W."/>
            <person name="Aime M.C."/>
        </authorList>
    </citation>
    <scope>NUCLEOTIDE SEQUENCE [LARGE SCALE GENOMIC DNA]</scope>
    <source>
        <strain evidence="12 13">MCA 3882</strain>
    </source>
</reference>
<dbReference type="PROSITE" id="PS50082">
    <property type="entry name" value="WD_REPEATS_2"/>
    <property type="match status" value="5"/>
</dbReference>
<keyword evidence="7" id="KW-0539">Nucleus</keyword>
<evidence type="ECO:0000256" key="6">
    <source>
        <dbReference type="ARBA" id="ARBA00023187"/>
    </source>
</evidence>
<evidence type="ECO:0000256" key="5">
    <source>
        <dbReference type="ARBA" id="ARBA00022737"/>
    </source>
</evidence>
<dbReference type="InterPro" id="IPR020472">
    <property type="entry name" value="WD40_PAC1"/>
</dbReference>
<dbReference type="GO" id="GO:0071013">
    <property type="term" value="C:catalytic step 2 spliceosome"/>
    <property type="evidence" value="ECO:0007669"/>
    <property type="project" value="InterPro"/>
</dbReference>